<accession>A0A7X1E547</accession>
<evidence type="ECO:0008006" key="3">
    <source>
        <dbReference type="Google" id="ProtNLM"/>
    </source>
</evidence>
<dbReference type="AlphaFoldDB" id="A0A7X1E547"/>
<organism evidence="1 2">
    <name type="scientific">Puniceicoccus vermicola</name>
    <dbReference type="NCBI Taxonomy" id="388746"/>
    <lineage>
        <taxon>Bacteria</taxon>
        <taxon>Pseudomonadati</taxon>
        <taxon>Verrucomicrobiota</taxon>
        <taxon>Opitutia</taxon>
        <taxon>Puniceicoccales</taxon>
        <taxon>Puniceicoccaceae</taxon>
        <taxon>Puniceicoccus</taxon>
    </lineage>
</organism>
<comment type="caution">
    <text evidence="1">The sequence shown here is derived from an EMBL/GenBank/DDBJ whole genome shotgun (WGS) entry which is preliminary data.</text>
</comment>
<reference evidence="1 2" key="1">
    <citation type="submission" date="2020-07" db="EMBL/GenBank/DDBJ databases">
        <authorList>
            <person name="Feng X."/>
        </authorList>
    </citation>
    <scope>NUCLEOTIDE SEQUENCE [LARGE SCALE GENOMIC DNA]</scope>
    <source>
        <strain evidence="1 2">JCM14086</strain>
    </source>
</reference>
<proteinExistence type="predicted"/>
<dbReference type="Proteomes" id="UP000525652">
    <property type="component" value="Unassembled WGS sequence"/>
</dbReference>
<sequence length="327" mass="37434">MSLSVVCLFVRSRYRILWLLLAPWFTCYSAYQHLGTVETLDNGVVSLGVALDIGRIVSFKWHEAHDWIVAFDQETIPSWHWHPWGGARVWPTAQHLNLQIYGNDGFDPVIDGQPWELISKTATSLEMRSGFSPELGLRISHKIELVPEGAEVRHSYVVERLAESVYPVHVWAVTGVRAGDYILMESVDPSKTHKIGQAYKRWPGVYPEKPDVSHITDTNILKLSWSKSSEQKIGSYGHWIAMVHGRQAFCQSILYQPDALYLEHSNLQAYFNTERATYELETISPSWNLQKGERRQWTVHWKLVDFPEGVQTVDSIVGYLDAQMAPE</sequence>
<dbReference type="RefSeq" id="WP_185693445.1">
    <property type="nucleotide sequence ID" value="NZ_JACHVA010000101.1"/>
</dbReference>
<evidence type="ECO:0000313" key="2">
    <source>
        <dbReference type="Proteomes" id="UP000525652"/>
    </source>
</evidence>
<evidence type="ECO:0000313" key="1">
    <source>
        <dbReference type="EMBL" id="MBC2602781.1"/>
    </source>
</evidence>
<dbReference type="EMBL" id="JACHVA010000101">
    <property type="protein sequence ID" value="MBC2602781.1"/>
    <property type="molecule type" value="Genomic_DNA"/>
</dbReference>
<gene>
    <name evidence="1" type="ORF">H5P30_13435</name>
</gene>
<keyword evidence="2" id="KW-1185">Reference proteome</keyword>
<name>A0A7X1E547_9BACT</name>
<protein>
    <recommendedName>
        <fullName evidence="3">DUF4380 domain-containing protein</fullName>
    </recommendedName>
</protein>